<gene>
    <name evidence="5" type="ORF">ETD85_14665</name>
</gene>
<comment type="caution">
    <text evidence="5">The sequence shown here is derived from an EMBL/GenBank/DDBJ whole genome shotgun (WGS) entry which is preliminary data.</text>
</comment>
<dbReference type="Proteomes" id="UP000306628">
    <property type="component" value="Unassembled WGS sequence"/>
</dbReference>
<evidence type="ECO:0000256" key="2">
    <source>
        <dbReference type="ARBA" id="ARBA00022603"/>
    </source>
</evidence>
<evidence type="ECO:0000259" key="4">
    <source>
        <dbReference type="Pfam" id="PF08241"/>
    </source>
</evidence>
<reference evidence="5 6" key="1">
    <citation type="submission" date="2019-05" db="EMBL/GenBank/DDBJ databases">
        <title>Draft genome sequence of Nonomuraea zeae DSM 100528.</title>
        <authorList>
            <person name="Saricaoglu S."/>
            <person name="Isik K."/>
        </authorList>
    </citation>
    <scope>NUCLEOTIDE SEQUENCE [LARGE SCALE GENOMIC DNA]</scope>
    <source>
        <strain evidence="5 6">DSM 100528</strain>
    </source>
</reference>
<keyword evidence="2 5" id="KW-0489">Methyltransferase</keyword>
<sequence length="292" mass="32761">MCHSSDFRLVSMWSRTIRHALLRPGDPPAWLNRHPPDVEEETMTVDRKRSVVFGEAVEEYEAARPGYPDRLVTEVLEYAPDGPVLEVGAGTGKATAGFAAHGVDLTCVEPDPRMAAALTRRCPQAKVEIGIFEDYVPDKAFALLYSAQAWHWVDRDRRWDLAHAALAPSGAVAVFWNLYGVTDPDLRAALAAVDRRYGVTTSSLHLDHSDRAEVVEHELADDPRFTDLDYRHYAHADRYSAGRYLDLVRSISAYRILDAESRERLLREIGALLGDEVDMTLTTDLFLGRRAD</sequence>
<comment type="similarity">
    <text evidence="1">Belongs to the methyltransferase superfamily.</text>
</comment>
<dbReference type="SUPFAM" id="SSF53335">
    <property type="entry name" value="S-adenosyl-L-methionine-dependent methyltransferases"/>
    <property type="match status" value="1"/>
</dbReference>
<protein>
    <submittedName>
        <fullName evidence="5">Class I SAM-dependent methyltransferase</fullName>
    </submittedName>
</protein>
<dbReference type="EMBL" id="VCKX01000037">
    <property type="protein sequence ID" value="TMR35073.1"/>
    <property type="molecule type" value="Genomic_DNA"/>
</dbReference>
<dbReference type="PANTHER" id="PTHR44942:SF4">
    <property type="entry name" value="METHYLTRANSFERASE TYPE 11 DOMAIN-CONTAINING PROTEIN"/>
    <property type="match status" value="1"/>
</dbReference>
<evidence type="ECO:0000313" key="5">
    <source>
        <dbReference type="EMBL" id="TMR35073.1"/>
    </source>
</evidence>
<keyword evidence="3 5" id="KW-0808">Transferase</keyword>
<name>A0A5S4GQ92_9ACTN</name>
<feature type="domain" description="Methyltransferase type 11" evidence="4">
    <location>
        <begin position="85"/>
        <end position="173"/>
    </location>
</feature>
<dbReference type="Pfam" id="PF08241">
    <property type="entry name" value="Methyltransf_11"/>
    <property type="match status" value="1"/>
</dbReference>
<accession>A0A5S4GQ92</accession>
<dbReference type="OrthoDB" id="9797252at2"/>
<dbReference type="GO" id="GO:0008757">
    <property type="term" value="F:S-adenosylmethionine-dependent methyltransferase activity"/>
    <property type="evidence" value="ECO:0007669"/>
    <property type="project" value="InterPro"/>
</dbReference>
<dbReference type="InterPro" id="IPR051052">
    <property type="entry name" value="Diverse_substrate_MTase"/>
</dbReference>
<dbReference type="AlphaFoldDB" id="A0A5S4GQ92"/>
<evidence type="ECO:0000256" key="3">
    <source>
        <dbReference type="ARBA" id="ARBA00022679"/>
    </source>
</evidence>
<dbReference type="Gene3D" id="3.40.50.150">
    <property type="entry name" value="Vaccinia Virus protein VP39"/>
    <property type="match status" value="1"/>
</dbReference>
<proteinExistence type="inferred from homology"/>
<evidence type="ECO:0000256" key="1">
    <source>
        <dbReference type="ARBA" id="ARBA00008361"/>
    </source>
</evidence>
<dbReference type="InterPro" id="IPR013216">
    <property type="entry name" value="Methyltransf_11"/>
</dbReference>
<evidence type="ECO:0000313" key="6">
    <source>
        <dbReference type="Proteomes" id="UP000306628"/>
    </source>
</evidence>
<organism evidence="5 6">
    <name type="scientific">Nonomuraea zeae</name>
    <dbReference type="NCBI Taxonomy" id="1642303"/>
    <lineage>
        <taxon>Bacteria</taxon>
        <taxon>Bacillati</taxon>
        <taxon>Actinomycetota</taxon>
        <taxon>Actinomycetes</taxon>
        <taxon>Streptosporangiales</taxon>
        <taxon>Streptosporangiaceae</taxon>
        <taxon>Nonomuraea</taxon>
    </lineage>
</organism>
<dbReference type="CDD" id="cd02440">
    <property type="entry name" value="AdoMet_MTases"/>
    <property type="match status" value="1"/>
</dbReference>
<dbReference type="PANTHER" id="PTHR44942">
    <property type="entry name" value="METHYLTRANSF_11 DOMAIN-CONTAINING PROTEIN"/>
    <property type="match status" value="1"/>
</dbReference>
<dbReference type="GO" id="GO:0032259">
    <property type="term" value="P:methylation"/>
    <property type="evidence" value="ECO:0007669"/>
    <property type="project" value="UniProtKB-KW"/>
</dbReference>
<keyword evidence="6" id="KW-1185">Reference proteome</keyword>
<dbReference type="InterPro" id="IPR029063">
    <property type="entry name" value="SAM-dependent_MTases_sf"/>
</dbReference>